<dbReference type="PANTHER" id="PTHR12259">
    <property type="entry name" value="RGS-GAIP INTERACTING PROTEIN GIPC"/>
    <property type="match status" value="1"/>
</dbReference>
<dbReference type="InterPro" id="IPR036034">
    <property type="entry name" value="PDZ_sf"/>
</dbReference>
<feature type="domain" description="PDZ" evidence="3">
    <location>
        <begin position="144"/>
        <end position="212"/>
    </location>
</feature>
<gene>
    <name evidence="4" type="ORF">L596_016161</name>
</gene>
<dbReference type="Pfam" id="PF25082">
    <property type="entry name" value="GIPC1_GH2"/>
    <property type="match status" value="1"/>
</dbReference>
<dbReference type="SMART" id="SM00228">
    <property type="entry name" value="PDZ"/>
    <property type="match status" value="1"/>
</dbReference>
<name>A0A4U5NHZ0_STECR</name>
<feature type="compositionally biased region" description="Basic residues" evidence="2">
    <location>
        <begin position="9"/>
        <end position="25"/>
    </location>
</feature>
<dbReference type="InterPro" id="IPR056814">
    <property type="entry name" value="GIPC1-3_GH1"/>
</dbReference>
<dbReference type="SUPFAM" id="SSF50156">
    <property type="entry name" value="PDZ domain-like"/>
    <property type="match status" value="1"/>
</dbReference>
<dbReference type="OrthoDB" id="6509831at2759"/>
<dbReference type="InterPro" id="IPR017379">
    <property type="entry name" value="GIPC1/2/3"/>
</dbReference>
<reference evidence="4 5" key="1">
    <citation type="journal article" date="2015" name="Genome Biol.">
        <title>Comparative genomics of Steinernema reveals deeply conserved gene regulatory networks.</title>
        <authorList>
            <person name="Dillman A.R."/>
            <person name="Macchietto M."/>
            <person name="Porter C.F."/>
            <person name="Rogers A."/>
            <person name="Williams B."/>
            <person name="Antoshechkin I."/>
            <person name="Lee M.M."/>
            <person name="Goodwin Z."/>
            <person name="Lu X."/>
            <person name="Lewis E.E."/>
            <person name="Goodrich-Blair H."/>
            <person name="Stock S.P."/>
            <person name="Adams B.J."/>
            <person name="Sternberg P.W."/>
            <person name="Mortazavi A."/>
        </authorList>
    </citation>
    <scope>NUCLEOTIDE SEQUENCE [LARGE SCALE GENOMIC DNA]</scope>
    <source>
        <strain evidence="4 5">ALL</strain>
    </source>
</reference>
<accession>A0A4U5NHZ0</accession>
<dbReference type="PANTHER" id="PTHR12259:SF1">
    <property type="entry name" value="GH21964P"/>
    <property type="match status" value="1"/>
</dbReference>
<evidence type="ECO:0000259" key="3">
    <source>
        <dbReference type="PROSITE" id="PS50106"/>
    </source>
</evidence>
<sequence>MNRLNTNNRRTRSQRRSKNRRRRSWAKPSQQFQRIPESEEFQLTIEDVTDEPEAFPAPKRLAIEGPKVVFQVQLAHGSAVGTVKGVQSVAELYDAIASCYDDVEAGDILFCTLDTPKLKMDNVVGNSLPVDRFIFAHLRGQKKEVRLVKTHPQLGLTVSDNLRGKSFIKKIKEGSVGFHAQPAIEIGDHIAAINGVSMEGKRHVDVARTLRRIPVGEEFVIRLVSPKKSGFNFIAPRNVLTSVPSPNSLGSGHQTLRFKANGKAVLQEAPNIEIVERMNAVFDEYLGLHDDDLALTVWEIGSTCRGFVDMENKLRESSVGVFGFPDELVFDMWGIVQDFKKKLEVEGRQIEPSGGF</sequence>
<dbReference type="InterPro" id="IPR001478">
    <property type="entry name" value="PDZ"/>
</dbReference>
<dbReference type="Pfam" id="PF25083">
    <property type="entry name" value="GIPC1_GH1"/>
    <property type="match status" value="1"/>
</dbReference>
<evidence type="ECO:0000313" key="5">
    <source>
        <dbReference type="Proteomes" id="UP000298663"/>
    </source>
</evidence>
<dbReference type="CDD" id="cd21180">
    <property type="entry name" value="GH2_GIPC"/>
    <property type="match status" value="1"/>
</dbReference>
<dbReference type="PROSITE" id="PS50106">
    <property type="entry name" value="PDZ"/>
    <property type="match status" value="1"/>
</dbReference>
<evidence type="ECO:0000313" key="4">
    <source>
        <dbReference type="EMBL" id="TKR82436.1"/>
    </source>
</evidence>
<keyword evidence="5" id="KW-1185">Reference proteome</keyword>
<comment type="similarity">
    <text evidence="1">Belongs to the GIPC family.</text>
</comment>
<evidence type="ECO:0000256" key="2">
    <source>
        <dbReference type="SAM" id="MobiDB-lite"/>
    </source>
</evidence>
<dbReference type="Gene3D" id="2.30.42.10">
    <property type="match status" value="1"/>
</dbReference>
<reference evidence="4 5" key="2">
    <citation type="journal article" date="2019" name="G3 (Bethesda)">
        <title>Hybrid Assembly of the Genome of the Entomopathogenic Nematode Steinernema carpocapsae Identifies the X-Chromosome.</title>
        <authorList>
            <person name="Serra L."/>
            <person name="Macchietto M."/>
            <person name="Macias-Munoz A."/>
            <person name="McGill C.J."/>
            <person name="Rodriguez I.M."/>
            <person name="Rodriguez B."/>
            <person name="Murad R."/>
            <person name="Mortazavi A."/>
        </authorList>
    </citation>
    <scope>NUCLEOTIDE SEQUENCE [LARGE SCALE GENOMIC DNA]</scope>
    <source>
        <strain evidence="4 5">ALL</strain>
    </source>
</reference>
<organism evidence="4 5">
    <name type="scientific">Steinernema carpocapsae</name>
    <name type="common">Entomopathogenic nematode</name>
    <dbReference type="NCBI Taxonomy" id="34508"/>
    <lineage>
        <taxon>Eukaryota</taxon>
        <taxon>Metazoa</taxon>
        <taxon>Ecdysozoa</taxon>
        <taxon>Nematoda</taxon>
        <taxon>Chromadorea</taxon>
        <taxon>Rhabditida</taxon>
        <taxon>Tylenchina</taxon>
        <taxon>Panagrolaimomorpha</taxon>
        <taxon>Strongyloidoidea</taxon>
        <taxon>Steinernematidae</taxon>
        <taxon>Steinernema</taxon>
    </lineage>
</organism>
<evidence type="ECO:0000256" key="1">
    <source>
        <dbReference type="ARBA" id="ARBA00009011"/>
    </source>
</evidence>
<dbReference type="STRING" id="34508.A0A4U5NHZ0"/>
<dbReference type="EMBL" id="AZBU02000004">
    <property type="protein sequence ID" value="TKR82436.1"/>
    <property type="molecule type" value="Genomic_DNA"/>
</dbReference>
<dbReference type="Pfam" id="PF00595">
    <property type="entry name" value="PDZ"/>
    <property type="match status" value="1"/>
</dbReference>
<proteinExistence type="inferred from homology"/>
<comment type="caution">
    <text evidence="4">The sequence shown here is derived from an EMBL/GenBank/DDBJ whole genome shotgun (WGS) entry which is preliminary data.</text>
</comment>
<dbReference type="InterPro" id="IPR055349">
    <property type="entry name" value="GH2_GIPC"/>
</dbReference>
<feature type="region of interest" description="Disordered" evidence="2">
    <location>
        <begin position="1"/>
        <end position="31"/>
    </location>
</feature>
<protein>
    <recommendedName>
        <fullName evidence="3">PDZ domain-containing protein</fullName>
    </recommendedName>
</protein>
<dbReference type="AlphaFoldDB" id="A0A4U5NHZ0"/>
<dbReference type="Proteomes" id="UP000298663">
    <property type="component" value="Unassembled WGS sequence"/>
</dbReference>